<dbReference type="Pfam" id="PF07963">
    <property type="entry name" value="N_methyl"/>
    <property type="match status" value="1"/>
</dbReference>
<evidence type="ECO:0000256" key="7">
    <source>
        <dbReference type="ARBA" id="ARBA00022989"/>
    </source>
</evidence>
<dbReference type="NCBIfam" id="TIGR02532">
    <property type="entry name" value="IV_pilin_GFxxxE"/>
    <property type="match status" value="1"/>
</dbReference>
<name>A0A0W8FT53_9ZZZZ</name>
<evidence type="ECO:0000256" key="4">
    <source>
        <dbReference type="ARBA" id="ARBA00022481"/>
    </source>
</evidence>
<keyword evidence="5" id="KW-0997">Cell inner membrane</keyword>
<reference evidence="10" key="1">
    <citation type="journal article" date="2015" name="Proc. Natl. Acad. Sci. U.S.A.">
        <title>Networks of energetic and metabolic interactions define dynamics in microbial communities.</title>
        <authorList>
            <person name="Embree M."/>
            <person name="Liu J.K."/>
            <person name="Al-Bassam M.M."/>
            <person name="Zengler K."/>
        </authorList>
    </citation>
    <scope>NUCLEOTIDE SEQUENCE</scope>
</reference>
<evidence type="ECO:0000256" key="1">
    <source>
        <dbReference type="ARBA" id="ARBA00004377"/>
    </source>
</evidence>
<proteinExistence type="inferred from homology"/>
<evidence type="ECO:0000256" key="6">
    <source>
        <dbReference type="ARBA" id="ARBA00022692"/>
    </source>
</evidence>
<feature type="transmembrane region" description="Helical" evidence="9">
    <location>
        <begin position="6"/>
        <end position="29"/>
    </location>
</feature>
<dbReference type="PANTHER" id="PTHR38779">
    <property type="entry name" value="TYPE II SECRETION SYSTEM PROTEIN I-RELATED"/>
    <property type="match status" value="1"/>
</dbReference>
<sequence>MTMKKSYGFTLLEVMIAMAILAVALVAIFQLQSQSISMSTDSRFMTTAALLAQSKMVEAETDSNLANRRDDGDFGPDYPQYIWHLEVVDTQLQQFKKIEVTVTNKLFVKRGKYTLVLYKTPGM</sequence>
<dbReference type="GO" id="GO:0005886">
    <property type="term" value="C:plasma membrane"/>
    <property type="evidence" value="ECO:0007669"/>
    <property type="project" value="UniProtKB-SubCell"/>
</dbReference>
<keyword evidence="8 9" id="KW-0472">Membrane</keyword>
<dbReference type="GO" id="GO:0015628">
    <property type="term" value="P:protein secretion by the type II secretion system"/>
    <property type="evidence" value="ECO:0007669"/>
    <property type="project" value="InterPro"/>
</dbReference>
<dbReference type="GO" id="GO:0015627">
    <property type="term" value="C:type II protein secretion system complex"/>
    <property type="evidence" value="ECO:0007669"/>
    <property type="project" value="InterPro"/>
</dbReference>
<dbReference type="InterPro" id="IPR010052">
    <property type="entry name" value="T2SS_protein-GspI"/>
</dbReference>
<keyword evidence="3" id="KW-1003">Cell membrane</keyword>
<keyword evidence="4" id="KW-0488">Methylation</keyword>
<comment type="caution">
    <text evidence="10">The sequence shown here is derived from an EMBL/GenBank/DDBJ whole genome shotgun (WGS) entry which is preliminary data.</text>
</comment>
<evidence type="ECO:0000256" key="5">
    <source>
        <dbReference type="ARBA" id="ARBA00022519"/>
    </source>
</evidence>
<evidence type="ECO:0000256" key="2">
    <source>
        <dbReference type="ARBA" id="ARBA00008358"/>
    </source>
</evidence>
<comment type="subcellular location">
    <subcellularLocation>
        <location evidence="1">Cell inner membrane</location>
        <topology evidence="1">Single-pass membrane protein</topology>
    </subcellularLocation>
</comment>
<protein>
    <recommendedName>
        <fullName evidence="11">Type II secretion system protein GspI</fullName>
    </recommendedName>
</protein>
<dbReference type="InterPro" id="IPR012902">
    <property type="entry name" value="N_methyl_site"/>
</dbReference>
<organism evidence="10">
    <name type="scientific">hydrocarbon metagenome</name>
    <dbReference type="NCBI Taxonomy" id="938273"/>
    <lineage>
        <taxon>unclassified sequences</taxon>
        <taxon>metagenomes</taxon>
        <taxon>ecological metagenomes</taxon>
    </lineage>
</organism>
<dbReference type="EMBL" id="LNQE01000873">
    <property type="protein sequence ID" value="KUG23972.1"/>
    <property type="molecule type" value="Genomic_DNA"/>
</dbReference>
<evidence type="ECO:0000256" key="3">
    <source>
        <dbReference type="ARBA" id="ARBA00022475"/>
    </source>
</evidence>
<evidence type="ECO:0000313" key="10">
    <source>
        <dbReference type="EMBL" id="KUG23972.1"/>
    </source>
</evidence>
<accession>A0A0W8FT53</accession>
<gene>
    <name evidence="10" type="ORF">ASZ90_006220</name>
</gene>
<evidence type="ECO:0000256" key="9">
    <source>
        <dbReference type="SAM" id="Phobius"/>
    </source>
</evidence>
<keyword evidence="6 9" id="KW-0812">Transmembrane</keyword>
<dbReference type="PANTHER" id="PTHR38779:SF2">
    <property type="entry name" value="TYPE II SECRETION SYSTEM PROTEIN I-RELATED"/>
    <property type="match status" value="1"/>
</dbReference>
<keyword evidence="7 9" id="KW-1133">Transmembrane helix</keyword>
<dbReference type="NCBIfam" id="TIGR01707">
    <property type="entry name" value="gspI"/>
    <property type="match status" value="1"/>
</dbReference>
<evidence type="ECO:0008006" key="11">
    <source>
        <dbReference type="Google" id="ProtNLM"/>
    </source>
</evidence>
<comment type="similarity">
    <text evidence="2">Belongs to the GSP I family.</text>
</comment>
<dbReference type="InterPro" id="IPR045584">
    <property type="entry name" value="Pilin-like"/>
</dbReference>
<evidence type="ECO:0000256" key="8">
    <source>
        <dbReference type="ARBA" id="ARBA00023136"/>
    </source>
</evidence>
<dbReference type="SUPFAM" id="SSF54523">
    <property type="entry name" value="Pili subunits"/>
    <property type="match status" value="1"/>
</dbReference>
<dbReference type="AlphaFoldDB" id="A0A0W8FT53"/>